<dbReference type="AlphaFoldDB" id="A0A437LXX7"/>
<accession>A0A437LXX7</accession>
<dbReference type="EMBL" id="SACN01000003">
    <property type="protein sequence ID" value="RVT90214.1"/>
    <property type="molecule type" value="Genomic_DNA"/>
</dbReference>
<protein>
    <submittedName>
        <fullName evidence="1">Uncharacterized protein</fullName>
    </submittedName>
</protein>
<evidence type="ECO:0000313" key="2">
    <source>
        <dbReference type="Proteomes" id="UP000282971"/>
    </source>
</evidence>
<name>A0A437LXX7_9SPHN</name>
<gene>
    <name evidence="1" type="ORF">EOD43_18120</name>
</gene>
<keyword evidence="2" id="KW-1185">Reference proteome</keyword>
<dbReference type="Proteomes" id="UP000282971">
    <property type="component" value="Unassembled WGS sequence"/>
</dbReference>
<comment type="caution">
    <text evidence="1">The sequence shown here is derived from an EMBL/GenBank/DDBJ whole genome shotgun (WGS) entry which is preliminary data.</text>
</comment>
<organism evidence="1 2">
    <name type="scientific">Sphingomonas crocodyli</name>
    <dbReference type="NCBI Taxonomy" id="1979270"/>
    <lineage>
        <taxon>Bacteria</taxon>
        <taxon>Pseudomonadati</taxon>
        <taxon>Pseudomonadota</taxon>
        <taxon>Alphaproteobacteria</taxon>
        <taxon>Sphingomonadales</taxon>
        <taxon>Sphingomonadaceae</taxon>
        <taxon>Sphingomonas</taxon>
    </lineage>
</organism>
<reference evidence="1 2" key="1">
    <citation type="submission" date="2019-01" db="EMBL/GenBank/DDBJ databases">
        <authorList>
            <person name="Chen W.-M."/>
        </authorList>
    </citation>
    <scope>NUCLEOTIDE SEQUENCE [LARGE SCALE GENOMIC DNA]</scope>
    <source>
        <strain evidence="1 2">CCP-7</strain>
    </source>
</reference>
<dbReference type="OrthoDB" id="9991896at2"/>
<evidence type="ECO:0000313" key="1">
    <source>
        <dbReference type="EMBL" id="RVT90214.1"/>
    </source>
</evidence>
<dbReference type="RefSeq" id="WP_127745464.1">
    <property type="nucleotide sequence ID" value="NZ_SACN01000003.1"/>
</dbReference>
<proteinExistence type="predicted"/>
<sequence>MTEEVRYYHRKYLEAACSNDPQRTPVRQSPNKGYIECLRFGWIEQRVDPDTRAQFYIITREGIDALSRPAPASSKLPVKRCRRARWRRADLPPPASF</sequence>